<evidence type="ECO:0000256" key="7">
    <source>
        <dbReference type="ARBA" id="ARBA00022840"/>
    </source>
</evidence>
<feature type="domain" description="Signal transduction histidine kinase subgroup 3 dimerisation and phosphoacceptor" evidence="12">
    <location>
        <begin position="145"/>
        <end position="206"/>
    </location>
</feature>
<dbReference type="AlphaFoldDB" id="A0A1H8LS73"/>
<feature type="compositionally biased region" description="Low complexity" evidence="9">
    <location>
        <begin position="341"/>
        <end position="350"/>
    </location>
</feature>
<evidence type="ECO:0000256" key="4">
    <source>
        <dbReference type="ARBA" id="ARBA00022679"/>
    </source>
</evidence>
<dbReference type="SUPFAM" id="SSF55874">
    <property type="entry name" value="ATPase domain of HSP90 chaperone/DNA topoisomerase II/histidine kinase"/>
    <property type="match status" value="1"/>
</dbReference>
<dbReference type="Gene3D" id="3.30.565.10">
    <property type="entry name" value="Histidine kinase-like ATPase, C-terminal domain"/>
    <property type="match status" value="1"/>
</dbReference>
<gene>
    <name evidence="13" type="ORF">E3O10_17625</name>
</gene>
<sequence>MLDNNPTPHTRRARNTNTTVAAVVGALLGVASPWTDGSGPMLIGTTAIIVGFCASLWKPSFGVVMVAVAASLIAATLCGLISSPSWAGAILGLVRGTIYTLCLVVPVLTVAALRGRRAYLQRGWNLALAEAREHDARVEQAVMRERDAMASEIHDGLGHRLTLIAVQAGRLSLDDTLPATARTELQSIRANAAAASDELGETIRLITERDSGITASLSNLSIEDVLERAQSSGIEVNSTLATDIERFTNNYSRAALLRALQEGLTNAAKHAPGTKVNIDIDIDGDEVELRIRNPDHGTTPSLPATGHGIVALRHRVGILGGTLDVNRGEDFTLTVRLPRSATPSSAAASTHQSRTELVTAADSSSDRNRRRTARTAWLVPIVLLATAALSAIGYFAYATVASVLPPERFAAINTGDTRTKTELLLPAVEMLDAPRTSLAQPPRSTCEFYEASISFFDRDDVFRICFVDNRVLSTDTILAP</sequence>
<evidence type="ECO:0000259" key="12">
    <source>
        <dbReference type="Pfam" id="PF07730"/>
    </source>
</evidence>
<dbReference type="InterPro" id="IPR036890">
    <property type="entry name" value="HATPase_C_sf"/>
</dbReference>
<comment type="catalytic activity">
    <reaction evidence="1">
        <text>ATP + protein L-histidine = ADP + protein N-phospho-L-histidine.</text>
        <dbReference type="EC" id="2.7.13.3"/>
    </reaction>
</comment>
<dbReference type="GO" id="GO:0000155">
    <property type="term" value="F:phosphorelay sensor kinase activity"/>
    <property type="evidence" value="ECO:0007669"/>
    <property type="project" value="InterPro"/>
</dbReference>
<evidence type="ECO:0000256" key="5">
    <source>
        <dbReference type="ARBA" id="ARBA00022741"/>
    </source>
</evidence>
<dbReference type="STRING" id="1424661.SAMN05216281_1319"/>
<dbReference type="PANTHER" id="PTHR24421:SF10">
    <property type="entry name" value="NITRATE_NITRITE SENSOR PROTEIN NARQ"/>
    <property type="match status" value="1"/>
</dbReference>
<dbReference type="PANTHER" id="PTHR24421">
    <property type="entry name" value="NITRATE/NITRITE SENSOR PROTEIN NARX-RELATED"/>
    <property type="match status" value="1"/>
</dbReference>
<dbReference type="Gene3D" id="1.20.5.1930">
    <property type="match status" value="1"/>
</dbReference>
<feature type="domain" description="Histidine kinase/HSP90-like ATPase" evidence="11">
    <location>
        <begin position="255"/>
        <end position="338"/>
    </location>
</feature>
<dbReference type="Proteomes" id="UP000297654">
    <property type="component" value="Unassembled WGS sequence"/>
</dbReference>
<keyword evidence="10" id="KW-0812">Transmembrane</keyword>
<keyword evidence="8" id="KW-0902">Two-component regulatory system</keyword>
<dbReference type="InterPro" id="IPR003594">
    <property type="entry name" value="HATPase_dom"/>
</dbReference>
<evidence type="ECO:0000256" key="1">
    <source>
        <dbReference type="ARBA" id="ARBA00000085"/>
    </source>
</evidence>
<evidence type="ECO:0000259" key="11">
    <source>
        <dbReference type="Pfam" id="PF02518"/>
    </source>
</evidence>
<evidence type="ECO:0000256" key="10">
    <source>
        <dbReference type="SAM" id="Phobius"/>
    </source>
</evidence>
<dbReference type="GO" id="GO:0005524">
    <property type="term" value="F:ATP binding"/>
    <property type="evidence" value="ECO:0007669"/>
    <property type="project" value="UniProtKB-KW"/>
</dbReference>
<feature type="transmembrane region" description="Helical" evidence="10">
    <location>
        <begin position="40"/>
        <end position="57"/>
    </location>
</feature>
<dbReference type="GO" id="GO:0046983">
    <property type="term" value="F:protein dimerization activity"/>
    <property type="evidence" value="ECO:0007669"/>
    <property type="project" value="InterPro"/>
</dbReference>
<evidence type="ECO:0000256" key="6">
    <source>
        <dbReference type="ARBA" id="ARBA00022777"/>
    </source>
</evidence>
<proteinExistence type="predicted"/>
<feature type="region of interest" description="Disordered" evidence="9">
    <location>
        <begin position="341"/>
        <end position="366"/>
    </location>
</feature>
<evidence type="ECO:0000256" key="8">
    <source>
        <dbReference type="ARBA" id="ARBA00023012"/>
    </source>
</evidence>
<dbReference type="Pfam" id="PF02518">
    <property type="entry name" value="HATPase_c"/>
    <property type="match status" value="1"/>
</dbReference>
<keyword evidence="5" id="KW-0547">Nucleotide-binding</keyword>
<comment type="caution">
    <text evidence="13">The sequence shown here is derived from an EMBL/GenBank/DDBJ whole genome shotgun (WGS) entry which is preliminary data.</text>
</comment>
<feature type="transmembrane region" description="Helical" evidence="10">
    <location>
        <begin position="89"/>
        <end position="113"/>
    </location>
</feature>
<keyword evidence="4" id="KW-0808">Transferase</keyword>
<evidence type="ECO:0000313" key="13">
    <source>
        <dbReference type="EMBL" id="TFB82411.1"/>
    </source>
</evidence>
<evidence type="ECO:0000256" key="2">
    <source>
        <dbReference type="ARBA" id="ARBA00012438"/>
    </source>
</evidence>
<keyword evidence="7" id="KW-0067">ATP-binding</keyword>
<keyword evidence="10" id="KW-1133">Transmembrane helix</keyword>
<evidence type="ECO:0000256" key="3">
    <source>
        <dbReference type="ARBA" id="ARBA00022553"/>
    </source>
</evidence>
<dbReference type="GO" id="GO:0016020">
    <property type="term" value="C:membrane"/>
    <property type="evidence" value="ECO:0007669"/>
    <property type="project" value="InterPro"/>
</dbReference>
<dbReference type="EMBL" id="SOFF01000061">
    <property type="protein sequence ID" value="TFB82411.1"/>
    <property type="molecule type" value="Genomic_DNA"/>
</dbReference>
<feature type="transmembrane region" description="Helical" evidence="10">
    <location>
        <begin position="377"/>
        <end position="397"/>
    </location>
</feature>
<dbReference type="Pfam" id="PF07730">
    <property type="entry name" value="HisKA_3"/>
    <property type="match status" value="1"/>
</dbReference>
<evidence type="ECO:0000256" key="9">
    <source>
        <dbReference type="SAM" id="MobiDB-lite"/>
    </source>
</evidence>
<dbReference type="EC" id="2.7.13.3" evidence="2"/>
<name>A0A1H8LS73_9MICO</name>
<dbReference type="InterPro" id="IPR011712">
    <property type="entry name" value="Sig_transdc_His_kin_sub3_dim/P"/>
</dbReference>
<reference evidence="13 14" key="1">
    <citation type="submission" date="2019-03" db="EMBL/GenBank/DDBJ databases">
        <title>Genomics of glacier-inhabiting Cryobacterium strains.</title>
        <authorList>
            <person name="Liu Q."/>
            <person name="Xin Y.-H."/>
        </authorList>
    </citation>
    <scope>NUCLEOTIDE SEQUENCE [LARGE SCALE GENOMIC DNA]</scope>
    <source>
        <strain evidence="13 14">Hh15</strain>
    </source>
</reference>
<dbReference type="RefSeq" id="WP_092112693.1">
    <property type="nucleotide sequence ID" value="NZ_FOCN01000031.1"/>
</dbReference>
<organism evidence="13 14">
    <name type="scientific">Cryobacterium luteum</name>
    <dbReference type="NCBI Taxonomy" id="1424661"/>
    <lineage>
        <taxon>Bacteria</taxon>
        <taxon>Bacillati</taxon>
        <taxon>Actinomycetota</taxon>
        <taxon>Actinomycetes</taxon>
        <taxon>Micrococcales</taxon>
        <taxon>Microbacteriaceae</taxon>
        <taxon>Cryobacterium</taxon>
    </lineage>
</organism>
<dbReference type="InterPro" id="IPR050482">
    <property type="entry name" value="Sensor_HK_TwoCompSys"/>
</dbReference>
<dbReference type="OrthoDB" id="227596at2"/>
<keyword evidence="6" id="KW-0418">Kinase</keyword>
<feature type="transmembrane region" description="Helical" evidence="10">
    <location>
        <begin position="16"/>
        <end position="34"/>
    </location>
</feature>
<keyword evidence="3" id="KW-0597">Phosphoprotein</keyword>
<evidence type="ECO:0000313" key="14">
    <source>
        <dbReference type="Proteomes" id="UP000297654"/>
    </source>
</evidence>
<feature type="transmembrane region" description="Helical" evidence="10">
    <location>
        <begin position="64"/>
        <end position="83"/>
    </location>
</feature>
<dbReference type="CDD" id="cd16917">
    <property type="entry name" value="HATPase_UhpB-NarQ-NarX-like"/>
    <property type="match status" value="1"/>
</dbReference>
<keyword evidence="10" id="KW-0472">Membrane</keyword>
<accession>A0A1H8LS73</accession>
<keyword evidence="14" id="KW-1185">Reference proteome</keyword>
<protein>
    <recommendedName>
        <fullName evidence="2">histidine kinase</fullName>
        <ecNumber evidence="2">2.7.13.3</ecNumber>
    </recommendedName>
</protein>